<protein>
    <submittedName>
        <fullName evidence="2">Iron-containing redox enzyme family protein</fullName>
    </submittedName>
</protein>
<keyword evidence="3" id="KW-1185">Reference proteome</keyword>
<comment type="caution">
    <text evidence="2">The sequence shown here is derived from an EMBL/GenBank/DDBJ whole genome shotgun (WGS) entry which is preliminary data.</text>
</comment>
<reference evidence="2 3" key="1">
    <citation type="submission" date="2021-02" db="EMBL/GenBank/DDBJ databases">
        <title>PHA producing bacteria isolated from coastal sediment in Guangdong, Shenzhen.</title>
        <authorList>
            <person name="Zheng W."/>
            <person name="Yu S."/>
            <person name="Huang Y."/>
        </authorList>
    </citation>
    <scope>NUCLEOTIDE SEQUENCE [LARGE SCALE GENOMIC DNA]</scope>
    <source>
        <strain evidence="2 3">TN21-5</strain>
    </source>
</reference>
<evidence type="ECO:0000256" key="1">
    <source>
        <dbReference type="ARBA" id="ARBA00023002"/>
    </source>
</evidence>
<dbReference type="RefSeq" id="WP_206557441.1">
    <property type="nucleotide sequence ID" value="NZ_JAFKDB010000015.1"/>
</dbReference>
<dbReference type="InterPro" id="IPR039068">
    <property type="entry name" value="PqqC-like"/>
</dbReference>
<name>A0ABS3BE75_9GAMM</name>
<dbReference type="InterPro" id="IPR016084">
    <property type="entry name" value="Haem_Oase-like_multi-hlx"/>
</dbReference>
<sequence length="231" mass="26832">MEDTTIIDQLDHIIQENKYSKHPFVADVVRGKADKDGLRAWAIQKYFQVYYQVQGFSAIHSSCEKEDVRQFMAEQIEEEETGGHEATDSHYNLMKRFAKALGAQDSDFEVAEVGEAVKSHFSRLMSICKEEHFVYGLLAFYVFESQTSESAMKMFSGFKQHLGMSDEDLEWFTVHGEADIEHSKMHRDFLFKYCKDVPGFEQRAIELVEEGCANWNSLQDFYYSLIDREHA</sequence>
<dbReference type="PANTHER" id="PTHR40279:SF3">
    <property type="entry name" value="4-AMINOBENZOATE SYNTHASE"/>
    <property type="match status" value="1"/>
</dbReference>
<dbReference type="SUPFAM" id="SSF48613">
    <property type="entry name" value="Heme oxygenase-like"/>
    <property type="match status" value="1"/>
</dbReference>
<accession>A0ABS3BE75</accession>
<dbReference type="Gene3D" id="1.20.910.10">
    <property type="entry name" value="Heme oxygenase-like"/>
    <property type="match status" value="1"/>
</dbReference>
<keyword evidence="1" id="KW-0560">Oxidoreductase</keyword>
<dbReference type="EMBL" id="JAFKDB010000015">
    <property type="protein sequence ID" value="MBN7770133.1"/>
    <property type="molecule type" value="Genomic_DNA"/>
</dbReference>
<dbReference type="Pfam" id="PF14518">
    <property type="entry name" value="Haem_oxygenas_2"/>
    <property type="match status" value="1"/>
</dbReference>
<dbReference type="PANTHER" id="PTHR40279">
    <property type="entry name" value="PQQC-LIKE PROTEIN"/>
    <property type="match status" value="1"/>
</dbReference>
<dbReference type="Proteomes" id="UP000664344">
    <property type="component" value="Unassembled WGS sequence"/>
</dbReference>
<evidence type="ECO:0000313" key="3">
    <source>
        <dbReference type="Proteomes" id="UP000664344"/>
    </source>
</evidence>
<evidence type="ECO:0000313" key="2">
    <source>
        <dbReference type="EMBL" id="MBN7770133.1"/>
    </source>
</evidence>
<proteinExistence type="predicted"/>
<gene>
    <name evidence="2" type="ORF">JYP53_09515</name>
</gene>
<dbReference type="SMART" id="SM01236">
    <property type="entry name" value="Haem_oxygenase_2"/>
    <property type="match status" value="1"/>
</dbReference>
<organism evidence="2 3">
    <name type="scientific">Marinobacter daepoensis</name>
    <dbReference type="NCBI Taxonomy" id="262077"/>
    <lineage>
        <taxon>Bacteria</taxon>
        <taxon>Pseudomonadati</taxon>
        <taxon>Pseudomonadota</taxon>
        <taxon>Gammaproteobacteria</taxon>
        <taxon>Pseudomonadales</taxon>
        <taxon>Marinobacteraceae</taxon>
        <taxon>Marinobacter</taxon>
    </lineage>
</organism>